<evidence type="ECO:0000313" key="1">
    <source>
        <dbReference type="EMBL" id="WCE47052.1"/>
    </source>
</evidence>
<dbReference type="Proteomes" id="UP001211044">
    <property type="component" value="Chromosome"/>
</dbReference>
<dbReference type="KEGG" id="wne:PIG85_05235"/>
<proteinExistence type="predicted"/>
<reference evidence="1" key="1">
    <citation type="submission" date="2023-01" db="EMBL/GenBank/DDBJ databases">
        <title>Comparative Genomic Analysis of the Clinically-Derived Winkia Strain NY0527 Provides Evidence into the Taxonomic Reassignment of Winkia neuii and Characterizes Their Virulence Traits.</title>
        <authorList>
            <person name="Cai X."/>
            <person name="Peng Y."/>
            <person name="Li M."/>
            <person name="Qiu Y."/>
            <person name="Wang Y."/>
            <person name="Xu L."/>
            <person name="Hou Q."/>
        </authorList>
    </citation>
    <scope>NUCLEOTIDE SEQUENCE</scope>
    <source>
        <strain evidence="1">NY0527</strain>
    </source>
</reference>
<accession>A0AB38XSA3</accession>
<name>A0AB38XSA3_9ACTO</name>
<protein>
    <submittedName>
        <fullName evidence="1">Uncharacterized protein</fullName>
    </submittedName>
</protein>
<dbReference type="RefSeq" id="WP_051004213.1">
    <property type="nucleotide sequence ID" value="NZ_CP116394.1"/>
</dbReference>
<dbReference type="AlphaFoldDB" id="A0AB38XSA3"/>
<organism evidence="1 2">
    <name type="scientific">Winkia neuii subsp. anitrata</name>
    <dbReference type="NCBI Taxonomy" id="29318"/>
    <lineage>
        <taxon>Bacteria</taxon>
        <taxon>Bacillati</taxon>
        <taxon>Actinomycetota</taxon>
        <taxon>Actinomycetes</taxon>
        <taxon>Actinomycetales</taxon>
        <taxon>Actinomycetaceae</taxon>
        <taxon>Winkia</taxon>
    </lineage>
</organism>
<gene>
    <name evidence="1" type="ORF">PIG85_05235</name>
</gene>
<dbReference type="EMBL" id="CP116394">
    <property type="protein sequence ID" value="WCE47052.1"/>
    <property type="molecule type" value="Genomic_DNA"/>
</dbReference>
<evidence type="ECO:0000313" key="2">
    <source>
        <dbReference type="Proteomes" id="UP001211044"/>
    </source>
</evidence>
<sequence>MELKWQPEEALTGKATMTSPIINEESRLYGERGWTQGRVKELILSGARVRPFCVGSDDYLPFFDMEADTAFELALAVPKSQFADRQNFSPTFLQMVTAAGAHPDQVRLDGYMIGPERPDERVTIEALTWNLSPSDPPVKPHVSPWEWLKEELFGDEEVSPPDEIAPVCGHNGLGGWWLWWD</sequence>